<keyword evidence="1" id="KW-0732">Signal</keyword>
<dbReference type="Proteomes" id="UP000050827">
    <property type="component" value="Unassembled WGS sequence"/>
</dbReference>
<evidence type="ECO:0000313" key="3">
    <source>
        <dbReference type="EMBL" id="KQC30045.1"/>
    </source>
</evidence>
<evidence type="ECO:0000313" key="4">
    <source>
        <dbReference type="Proteomes" id="UP000050827"/>
    </source>
</evidence>
<dbReference type="PROSITE" id="PS51257">
    <property type="entry name" value="PROKAR_LIPOPROTEIN"/>
    <property type="match status" value="1"/>
</dbReference>
<feature type="chain" id="PRO_5006189218" description="Lipocalin-like domain-containing protein" evidence="1">
    <location>
        <begin position="23"/>
        <end position="165"/>
    </location>
</feature>
<dbReference type="AlphaFoldDB" id="A0A0Q1CGN0"/>
<proteinExistence type="predicted"/>
<name>A0A0Q1CGN0_9FLAO</name>
<sequence>MKKNIALLFLTAFLIFSCSSDSSDDTDTPEGDTLVGTWVLTDLTVDSGVDDDDLDFAKEILLFLQGEGCDIVTFTFNESGTLMSDSKINNLSINVGVGGLDVPCPTESDEEDSLWVLDGDQLTISREGEEDQVITIQLEGNTLIIPGESVDENNYAGADAVFTKQ</sequence>
<organism evidence="3 4">
    <name type="scientific">Flagellimonas eckloniae</name>
    <dbReference type="NCBI Taxonomy" id="346185"/>
    <lineage>
        <taxon>Bacteria</taxon>
        <taxon>Pseudomonadati</taxon>
        <taxon>Bacteroidota</taxon>
        <taxon>Flavobacteriia</taxon>
        <taxon>Flavobacteriales</taxon>
        <taxon>Flavobacteriaceae</taxon>
        <taxon>Flagellimonas</taxon>
    </lineage>
</organism>
<evidence type="ECO:0000259" key="2">
    <source>
        <dbReference type="Pfam" id="PF13648"/>
    </source>
</evidence>
<accession>A0A0Q1CGN0</accession>
<feature type="signal peptide" evidence="1">
    <location>
        <begin position="1"/>
        <end position="22"/>
    </location>
</feature>
<dbReference type="RefSeq" id="WP_055394465.1">
    <property type="nucleotide sequence ID" value="NZ_LCTZ01000002.1"/>
</dbReference>
<evidence type="ECO:0000256" key="1">
    <source>
        <dbReference type="SAM" id="SignalP"/>
    </source>
</evidence>
<dbReference type="Pfam" id="PF13648">
    <property type="entry name" value="Lipocalin_4"/>
    <property type="match status" value="1"/>
</dbReference>
<keyword evidence="4" id="KW-1185">Reference proteome</keyword>
<dbReference type="EMBL" id="LCTZ01000002">
    <property type="protein sequence ID" value="KQC30045.1"/>
    <property type="molecule type" value="Genomic_DNA"/>
</dbReference>
<comment type="caution">
    <text evidence="3">The sequence shown here is derived from an EMBL/GenBank/DDBJ whole genome shotgun (WGS) entry which is preliminary data.</text>
</comment>
<gene>
    <name evidence="3" type="ORF">AAY42_09265</name>
</gene>
<dbReference type="OrthoDB" id="1434105at2"/>
<feature type="domain" description="Lipocalin-like" evidence="2">
    <location>
        <begin position="34"/>
        <end position="145"/>
    </location>
</feature>
<protein>
    <recommendedName>
        <fullName evidence="2">Lipocalin-like domain-containing protein</fullName>
    </recommendedName>
</protein>
<reference evidence="3 4" key="1">
    <citation type="submission" date="2015-04" db="EMBL/GenBank/DDBJ databases">
        <title>Complete genome of flavobacterium.</title>
        <authorList>
            <person name="Kwon Y.M."/>
            <person name="Kim S.-J."/>
        </authorList>
    </citation>
    <scope>NUCLEOTIDE SEQUENCE [LARGE SCALE GENOMIC DNA]</scope>
    <source>
        <strain evidence="3 4">DK169</strain>
    </source>
</reference>
<dbReference type="InterPro" id="IPR024311">
    <property type="entry name" value="Lipocalin-like"/>
</dbReference>